<feature type="compositionally biased region" description="Basic and acidic residues" evidence="1">
    <location>
        <begin position="154"/>
        <end position="163"/>
    </location>
</feature>
<gene>
    <name evidence="2" type="ORF">SAMN05216223_12988</name>
</gene>
<sequence length="277" mass="28667">MTATPQAAPAASRPGPSCCLLAQTVEPLVVHVPEGAAPAPGTPWLIMVHAPGENRTGNNYWQVQAARHLAAAGVTVVRFDLAGYGESLAAKDVGVWERQIAEAAATAHSHGASAVHVAARGLHAALLPGPVPGLRIAVLPPEPEELAWWRLHEEPSGDGERAGGRQPSADWEASPDAPADEVDFWAACGVETHLLGGLTVPVRVIGELVERLRAPDAARGWDLTLCTEGGRAGDPCRMVAGRHGLARLAADRHGLQAVLRSALAIGTPSGAGTEGAR</sequence>
<dbReference type="Gene3D" id="3.40.50.1820">
    <property type="entry name" value="alpha/beta hydrolase"/>
    <property type="match status" value="1"/>
</dbReference>
<evidence type="ECO:0000256" key="1">
    <source>
        <dbReference type="SAM" id="MobiDB-lite"/>
    </source>
</evidence>
<dbReference type="AlphaFoldDB" id="A0A1H6E8V3"/>
<dbReference type="EMBL" id="FNVU01000029">
    <property type="protein sequence ID" value="SEG94238.1"/>
    <property type="molecule type" value="Genomic_DNA"/>
</dbReference>
<evidence type="ECO:0000313" key="3">
    <source>
        <dbReference type="Proteomes" id="UP000236754"/>
    </source>
</evidence>
<dbReference type="OrthoDB" id="128799at2"/>
<reference evidence="2 3" key="1">
    <citation type="submission" date="2016-10" db="EMBL/GenBank/DDBJ databases">
        <authorList>
            <person name="de Groot N.N."/>
        </authorList>
    </citation>
    <scope>NUCLEOTIDE SEQUENCE [LARGE SCALE GENOMIC DNA]</scope>
    <source>
        <strain evidence="2 3">CGMCC 4.2023</strain>
    </source>
</reference>
<dbReference type="InterPro" id="IPR029058">
    <property type="entry name" value="AB_hydrolase_fold"/>
</dbReference>
<dbReference type="SUPFAM" id="SSF53474">
    <property type="entry name" value="alpha/beta-Hydrolases"/>
    <property type="match status" value="1"/>
</dbReference>
<dbReference type="RefSeq" id="WP_103890744.1">
    <property type="nucleotide sequence ID" value="NZ_FNVU01000029.1"/>
</dbReference>
<evidence type="ECO:0000313" key="2">
    <source>
        <dbReference type="EMBL" id="SEG94238.1"/>
    </source>
</evidence>
<evidence type="ECO:0008006" key="4">
    <source>
        <dbReference type="Google" id="ProtNLM"/>
    </source>
</evidence>
<name>A0A1H6E8V3_9ACTN</name>
<proteinExistence type="predicted"/>
<organism evidence="2 3">
    <name type="scientific">Actinacidiphila yanglinensis</name>
    <dbReference type="NCBI Taxonomy" id="310779"/>
    <lineage>
        <taxon>Bacteria</taxon>
        <taxon>Bacillati</taxon>
        <taxon>Actinomycetota</taxon>
        <taxon>Actinomycetes</taxon>
        <taxon>Kitasatosporales</taxon>
        <taxon>Streptomycetaceae</taxon>
        <taxon>Actinacidiphila</taxon>
    </lineage>
</organism>
<accession>A0A1H6E8V3</accession>
<dbReference type="Proteomes" id="UP000236754">
    <property type="component" value="Unassembled WGS sequence"/>
</dbReference>
<keyword evidence="3" id="KW-1185">Reference proteome</keyword>
<protein>
    <recommendedName>
        <fullName evidence="4">Alpha/beta hydrolase family protein</fullName>
    </recommendedName>
</protein>
<feature type="region of interest" description="Disordered" evidence="1">
    <location>
        <begin position="154"/>
        <end position="176"/>
    </location>
</feature>